<gene>
    <name evidence="1" type="ORF">EV702DRAFT_717707</name>
</gene>
<dbReference type="EMBL" id="JABBWD010000078">
    <property type="protein sequence ID" value="KAG1768608.1"/>
    <property type="molecule type" value="Genomic_DNA"/>
</dbReference>
<evidence type="ECO:0000313" key="2">
    <source>
        <dbReference type="Proteomes" id="UP000714275"/>
    </source>
</evidence>
<keyword evidence="2" id="KW-1185">Reference proteome</keyword>
<proteinExistence type="predicted"/>
<protein>
    <recommendedName>
        <fullName evidence="3">C2H2-type domain-containing protein</fullName>
    </recommendedName>
</protein>
<name>A0A9P6ZJ85_9AGAM</name>
<reference evidence="1" key="1">
    <citation type="journal article" date="2020" name="New Phytol.">
        <title>Comparative genomics reveals dynamic genome evolution in host specialist ectomycorrhizal fungi.</title>
        <authorList>
            <person name="Lofgren L.A."/>
            <person name="Nguyen N.H."/>
            <person name="Vilgalys R."/>
            <person name="Ruytinx J."/>
            <person name="Liao H.L."/>
            <person name="Branco S."/>
            <person name="Kuo A."/>
            <person name="LaButti K."/>
            <person name="Lipzen A."/>
            <person name="Andreopoulos W."/>
            <person name="Pangilinan J."/>
            <person name="Riley R."/>
            <person name="Hundley H."/>
            <person name="Na H."/>
            <person name="Barry K."/>
            <person name="Grigoriev I.V."/>
            <person name="Stajich J.E."/>
            <person name="Kennedy P.G."/>
        </authorList>
    </citation>
    <scope>NUCLEOTIDE SEQUENCE</scope>
    <source>
        <strain evidence="1">DOB743</strain>
    </source>
</reference>
<dbReference type="Proteomes" id="UP000714275">
    <property type="component" value="Unassembled WGS sequence"/>
</dbReference>
<comment type="caution">
    <text evidence="1">The sequence shown here is derived from an EMBL/GenBank/DDBJ whole genome shotgun (WGS) entry which is preliminary data.</text>
</comment>
<evidence type="ECO:0000313" key="1">
    <source>
        <dbReference type="EMBL" id="KAG1768608.1"/>
    </source>
</evidence>
<sequence length="170" mass="19071">MLYTLRIVGGQEYNCTKHTVPLNPTMSNHFYSRSSNRSSGSSTAPLAGPVAHSPEEMFQCMWGYPHGLHCNYLIRGINLSAHLHEIHGINEQESARAECRWNHCGQKLSIESLCEHVEEIHMGIAYFCDCGSKFSRRDTLSNHKENCSESGQQCVDGGPFNMDGRKDVPK</sequence>
<dbReference type="AlphaFoldDB" id="A0A9P6ZJ85"/>
<evidence type="ECO:0008006" key="3">
    <source>
        <dbReference type="Google" id="ProtNLM"/>
    </source>
</evidence>
<dbReference type="OrthoDB" id="427030at2759"/>
<organism evidence="1 2">
    <name type="scientific">Suillus placidus</name>
    <dbReference type="NCBI Taxonomy" id="48579"/>
    <lineage>
        <taxon>Eukaryota</taxon>
        <taxon>Fungi</taxon>
        <taxon>Dikarya</taxon>
        <taxon>Basidiomycota</taxon>
        <taxon>Agaricomycotina</taxon>
        <taxon>Agaricomycetes</taxon>
        <taxon>Agaricomycetidae</taxon>
        <taxon>Boletales</taxon>
        <taxon>Suillineae</taxon>
        <taxon>Suillaceae</taxon>
        <taxon>Suillus</taxon>
    </lineage>
</organism>
<accession>A0A9P6ZJ85</accession>